<feature type="region of interest" description="Disordered" evidence="1">
    <location>
        <begin position="204"/>
        <end position="223"/>
    </location>
</feature>
<dbReference type="InterPro" id="IPR016135">
    <property type="entry name" value="UBQ-conjugating_enzyme/RWD"/>
</dbReference>
<feature type="compositionally biased region" description="Polar residues" evidence="1">
    <location>
        <begin position="210"/>
        <end position="223"/>
    </location>
</feature>
<dbReference type="Pfam" id="PF00179">
    <property type="entry name" value="UQ_con"/>
    <property type="match status" value="1"/>
</dbReference>
<feature type="compositionally biased region" description="Low complexity" evidence="1">
    <location>
        <begin position="171"/>
        <end position="184"/>
    </location>
</feature>
<feature type="domain" description="UBC core" evidence="3">
    <location>
        <begin position="10"/>
        <end position="158"/>
    </location>
</feature>
<accession>A0AAD9JBL1</accession>
<feature type="region of interest" description="Disordered" evidence="1">
    <location>
        <begin position="144"/>
        <end position="190"/>
    </location>
</feature>
<evidence type="ECO:0000313" key="4">
    <source>
        <dbReference type="EMBL" id="KAK2149586.1"/>
    </source>
</evidence>
<dbReference type="SMART" id="SM00212">
    <property type="entry name" value="UBCc"/>
    <property type="match status" value="1"/>
</dbReference>
<gene>
    <name evidence="4" type="ORF">LSH36_445g00005</name>
</gene>
<keyword evidence="5" id="KW-1185">Reference proteome</keyword>
<organism evidence="4 5">
    <name type="scientific">Paralvinella palmiformis</name>
    <dbReference type="NCBI Taxonomy" id="53620"/>
    <lineage>
        <taxon>Eukaryota</taxon>
        <taxon>Metazoa</taxon>
        <taxon>Spiralia</taxon>
        <taxon>Lophotrochozoa</taxon>
        <taxon>Annelida</taxon>
        <taxon>Polychaeta</taxon>
        <taxon>Sedentaria</taxon>
        <taxon>Canalipalpata</taxon>
        <taxon>Terebellida</taxon>
        <taxon>Terebelliformia</taxon>
        <taxon>Alvinellidae</taxon>
        <taxon>Paralvinella</taxon>
    </lineage>
</organism>
<proteinExistence type="predicted"/>
<dbReference type="InterPro" id="IPR000608">
    <property type="entry name" value="UBC"/>
</dbReference>
<keyword evidence="2" id="KW-1133">Transmembrane helix</keyword>
<protein>
    <recommendedName>
        <fullName evidence="3">UBC core domain-containing protein</fullName>
    </recommendedName>
</protein>
<evidence type="ECO:0000256" key="2">
    <source>
        <dbReference type="SAM" id="Phobius"/>
    </source>
</evidence>
<feature type="transmembrane region" description="Helical" evidence="2">
    <location>
        <begin position="383"/>
        <end position="401"/>
    </location>
</feature>
<name>A0AAD9JBL1_9ANNE</name>
<dbReference type="CDD" id="cd23799">
    <property type="entry name" value="UBCc_UBE2J"/>
    <property type="match status" value="1"/>
</dbReference>
<evidence type="ECO:0000313" key="5">
    <source>
        <dbReference type="Proteomes" id="UP001208570"/>
    </source>
</evidence>
<comment type="caution">
    <text evidence="4">The sequence shown here is derived from an EMBL/GenBank/DDBJ whole genome shotgun (WGS) entry which is preliminary data.</text>
</comment>
<keyword evidence="2" id="KW-0812">Transmembrane</keyword>
<feature type="region of interest" description="Disordered" evidence="1">
    <location>
        <begin position="259"/>
        <end position="372"/>
    </location>
</feature>
<dbReference type="InterPro" id="IPR050113">
    <property type="entry name" value="Ub_conjugating_enzyme"/>
</dbReference>
<feature type="compositionally biased region" description="Low complexity" evidence="1">
    <location>
        <begin position="293"/>
        <end position="302"/>
    </location>
</feature>
<dbReference type="Gene3D" id="3.10.110.10">
    <property type="entry name" value="Ubiquitin Conjugating Enzyme"/>
    <property type="match status" value="1"/>
</dbReference>
<feature type="compositionally biased region" description="Basic and acidic residues" evidence="1">
    <location>
        <begin position="144"/>
        <end position="169"/>
    </location>
</feature>
<dbReference type="FunFam" id="3.10.110.10:FF:000086">
    <property type="entry name" value="Ubiquitin-conjugating enzyme E2 J1"/>
    <property type="match status" value="1"/>
</dbReference>
<feature type="compositionally biased region" description="Polar residues" evidence="1">
    <location>
        <begin position="303"/>
        <end position="316"/>
    </location>
</feature>
<dbReference type="EMBL" id="JAODUP010000445">
    <property type="protein sequence ID" value="KAK2149586.1"/>
    <property type="molecule type" value="Genomic_DNA"/>
</dbReference>
<dbReference type="AlphaFoldDB" id="A0AAD9JBL1"/>
<evidence type="ECO:0000259" key="3">
    <source>
        <dbReference type="PROSITE" id="PS50127"/>
    </source>
</evidence>
<dbReference type="Proteomes" id="UP001208570">
    <property type="component" value="Unassembled WGS sequence"/>
</dbReference>
<feature type="compositionally biased region" description="Polar residues" evidence="1">
    <location>
        <begin position="268"/>
        <end position="285"/>
    </location>
</feature>
<keyword evidence="2" id="KW-0472">Membrane</keyword>
<reference evidence="4" key="1">
    <citation type="journal article" date="2023" name="Mol. Biol. Evol.">
        <title>Third-Generation Sequencing Reveals the Adaptive Role of the Epigenome in Three Deep-Sea Polychaetes.</title>
        <authorList>
            <person name="Perez M."/>
            <person name="Aroh O."/>
            <person name="Sun Y."/>
            <person name="Lan Y."/>
            <person name="Juniper S.K."/>
            <person name="Young C.R."/>
            <person name="Angers B."/>
            <person name="Qian P.Y."/>
        </authorList>
    </citation>
    <scope>NUCLEOTIDE SEQUENCE</scope>
    <source>
        <strain evidence="4">P08H-3</strain>
    </source>
</reference>
<evidence type="ECO:0000256" key="1">
    <source>
        <dbReference type="SAM" id="MobiDB-lite"/>
    </source>
</evidence>
<feature type="compositionally biased region" description="Low complexity" evidence="1">
    <location>
        <begin position="317"/>
        <end position="335"/>
    </location>
</feature>
<dbReference type="PANTHER" id="PTHR24067">
    <property type="entry name" value="UBIQUITIN-CONJUGATING ENZYME E2"/>
    <property type="match status" value="1"/>
</dbReference>
<dbReference type="SUPFAM" id="SSF54495">
    <property type="entry name" value="UBC-like"/>
    <property type="match status" value="1"/>
</dbReference>
<sequence length="418" mass="45356">MQGQYSLRSPAVKRLMKEAQELRKPTEQYHAQPLEDNLFEWHFTIRGPGDSEFNGGIYHGRIILPPEYPMKPPSIIVLTPNGRFETHTKICLSISGHHPESWQPSWSIRTALLAIIGFMPTHGAGAMGSLDYTSEERKRLARKSLDYKCPGEKQKSADNLDQKQQDNKENVTPSTSVSPPTSSSYPGMMMPPWAQMPGATFGYNPFAPQEASNTRVQGTNGASQMRPPIPFAQFMAMQSMMQQQMRGMVPPQMMVPGWGMPGAMPGSQPGSPISQIAGTATNVPPTHSKPDLTSSSTSSSSSANATPSVSKVSTTNQTSASLDASSSSVTSTSQSPDGRTIGQGVRQRAAVSRSEPDPSLERPVSSDRSQALRRNGEIQAPSGLTQMIMAVLAVGILILLLRRLSMMGILRFDQNAEL</sequence>
<dbReference type="PROSITE" id="PS50127">
    <property type="entry name" value="UBC_2"/>
    <property type="match status" value="1"/>
</dbReference>